<dbReference type="NCBIfam" id="TIGR04183">
    <property type="entry name" value="Por_Secre_tail"/>
    <property type="match status" value="1"/>
</dbReference>
<sequence>MKTLHKLITLCFLVGYGVISHAQCEHDVSTDPNNSHNDQLPDLQTSGPPYSQDQRYLNGLDWWTPNSYSLDNMMYNPTQPYTTMSNIQSYNQNISDYQYLRKDLGGEYVHPDNGWELMLANLGRYPDNVTIHNNVDLTSIPYLGFYNRYTGVFRLFFQYGYNEPPVDAVDGVKVVLEYKSSSASGILRLAKGTDRTLDKGTVATKLFAVAPPAGQINFWKSVDFQLTYDPCVCYYPSQLSIDFEFFSVTDFKLYGRSISIEQDLIDANGNVVNADFLSGIDVSNGSDMDGGYVMYKTMGDLVDDYISSYQAYKDELDAVNQYNEDLEKKLVILKAFKDLVVNGTSAALTAATGMPWFGALEQFAGEVIGKDSIDLDPLVEQAKEAISKEATTFINKFKTKKEPTKPSMPTASFTEMQFSGTMSDYTPVNGPTFFTPGSFMNNDDPNNTLNDLQNAPHGYPVYNSGVGVFALLESPKVDFSSSSPELINQISYPSNPNGTIYFNEDLRTYQMKLSEPLKYTLNPALDIESYTMECSYRITVKRNSILDAMEWSDAYIDAANPFVYSAHYRQYIQAFNHVGATANVVSDSMGTSAYDIIDRHMITSSTPFSAAEQALWKAGEPILDRDCVIVFNSLSVPVDAFNTLVPSMGVETQYAYYNSSSYADPSVPAVDGLQYTLQAVELKVQLHIVYESYDTDGYKNEGTYVFTYPVDPNDIAYLNDTEIVPDIGGSSSDIDASPENLTFTDTYFDGSAIDGCVLNGSTYTCQCWNNLTIDGDITVANGYNVFMLAGNEVYQVNNSQVAPEVVVDIQPILDYSSPTPEATTSYVESFCAGNSPNGTAYQANLSKNHFDRVNDEEDTLPIDQPEYLAFNLYPNPTSSSVAIGFVCSTGEDLHISLLDMTGKTLSTKQISAAYLTEGVNVNELDLMDLSSGYYFVVLKSGNLTKTEKLVIQK</sequence>
<keyword evidence="1 3" id="KW-0732">Signal</keyword>
<feature type="signal peptide" evidence="3">
    <location>
        <begin position="1"/>
        <end position="22"/>
    </location>
</feature>
<dbReference type="Pfam" id="PF18962">
    <property type="entry name" value="Por_Secre_tail"/>
    <property type="match status" value="1"/>
</dbReference>
<dbReference type="RefSeq" id="WP_258543533.1">
    <property type="nucleotide sequence ID" value="NZ_OU015584.1"/>
</dbReference>
<evidence type="ECO:0000256" key="2">
    <source>
        <dbReference type="SAM" id="MobiDB-lite"/>
    </source>
</evidence>
<reference evidence="5" key="1">
    <citation type="submission" date="2021-04" db="EMBL/GenBank/DDBJ databases">
        <authorList>
            <person name="Rodrigo-Torres L."/>
            <person name="Arahal R. D."/>
            <person name="Lucena T."/>
        </authorList>
    </citation>
    <scope>NUCLEOTIDE SEQUENCE</scope>
    <source>
        <strain evidence="5">AS29M-1</strain>
    </source>
</reference>
<feature type="chain" id="PRO_5037686983" description="Secretion system C-terminal sorting domain-containing protein" evidence="3">
    <location>
        <begin position="23"/>
        <end position="953"/>
    </location>
</feature>
<evidence type="ECO:0000256" key="1">
    <source>
        <dbReference type="ARBA" id="ARBA00022729"/>
    </source>
</evidence>
<gene>
    <name evidence="5" type="ORF">CRYO30217_03352</name>
</gene>
<dbReference type="AlphaFoldDB" id="A0A916JQM7"/>
<dbReference type="EMBL" id="OU015584">
    <property type="protein sequence ID" value="CAG5086964.1"/>
    <property type="molecule type" value="Genomic_DNA"/>
</dbReference>
<keyword evidence="6" id="KW-1185">Reference proteome</keyword>
<protein>
    <recommendedName>
        <fullName evidence="4">Secretion system C-terminal sorting domain-containing protein</fullName>
    </recommendedName>
</protein>
<dbReference type="InterPro" id="IPR026444">
    <property type="entry name" value="Secre_tail"/>
</dbReference>
<evidence type="ECO:0000313" key="6">
    <source>
        <dbReference type="Proteomes" id="UP000683507"/>
    </source>
</evidence>
<feature type="region of interest" description="Disordered" evidence="2">
    <location>
        <begin position="28"/>
        <end position="48"/>
    </location>
</feature>
<organism evidence="5 6">
    <name type="scientific">Parvicella tangerina</name>
    <dbReference type="NCBI Taxonomy" id="2829795"/>
    <lineage>
        <taxon>Bacteria</taxon>
        <taxon>Pseudomonadati</taxon>
        <taxon>Bacteroidota</taxon>
        <taxon>Flavobacteriia</taxon>
        <taxon>Flavobacteriales</taxon>
        <taxon>Parvicellaceae</taxon>
        <taxon>Parvicella</taxon>
    </lineage>
</organism>
<accession>A0A916JQM7</accession>
<feature type="domain" description="Secretion system C-terminal sorting" evidence="4">
    <location>
        <begin position="872"/>
        <end position="951"/>
    </location>
</feature>
<proteinExistence type="predicted"/>
<evidence type="ECO:0000313" key="5">
    <source>
        <dbReference type="EMBL" id="CAG5086964.1"/>
    </source>
</evidence>
<evidence type="ECO:0000256" key="3">
    <source>
        <dbReference type="SAM" id="SignalP"/>
    </source>
</evidence>
<dbReference type="KEGG" id="ptan:CRYO30217_03352"/>
<feature type="compositionally biased region" description="Polar residues" evidence="2">
    <location>
        <begin position="30"/>
        <end position="48"/>
    </location>
</feature>
<dbReference type="Proteomes" id="UP000683507">
    <property type="component" value="Chromosome"/>
</dbReference>
<name>A0A916JQM7_9FLAO</name>
<evidence type="ECO:0000259" key="4">
    <source>
        <dbReference type="Pfam" id="PF18962"/>
    </source>
</evidence>